<dbReference type="PROSITE" id="PS50943">
    <property type="entry name" value="HTH_CROC1"/>
    <property type="match status" value="1"/>
</dbReference>
<evidence type="ECO:0000313" key="2">
    <source>
        <dbReference type="EMBL" id="BCJ90316.1"/>
    </source>
</evidence>
<organism evidence="2 3">
    <name type="scientific">Terrihabitans soli</name>
    <dbReference type="NCBI Taxonomy" id="708113"/>
    <lineage>
        <taxon>Bacteria</taxon>
        <taxon>Pseudomonadati</taxon>
        <taxon>Pseudomonadota</taxon>
        <taxon>Alphaproteobacteria</taxon>
        <taxon>Hyphomicrobiales</taxon>
        <taxon>Terrihabitans</taxon>
    </lineage>
</organism>
<sequence length="127" mass="13885">MAAKRTLLNPVDSQVGSRMRARRLVLGISQEDLGKAVGVSFQQIQKYEKGANRIGASRLQKLAHALQVPISYFFEGMGVGTSDTESDDLMAFLATAQGLTLAKGFMRIKSPIVRRRILEFVASVADD</sequence>
<proteinExistence type="predicted"/>
<dbReference type="InterPro" id="IPR010982">
    <property type="entry name" value="Lambda_DNA-bd_dom_sf"/>
</dbReference>
<keyword evidence="3" id="KW-1185">Reference proteome</keyword>
<protein>
    <submittedName>
        <fullName evidence="2">Putative HTH-type transcriptional regulator</fullName>
    </submittedName>
</protein>
<evidence type="ECO:0000259" key="1">
    <source>
        <dbReference type="PROSITE" id="PS50943"/>
    </source>
</evidence>
<dbReference type="Proteomes" id="UP000515317">
    <property type="component" value="Chromosome"/>
</dbReference>
<dbReference type="GO" id="GO:0003677">
    <property type="term" value="F:DNA binding"/>
    <property type="evidence" value="ECO:0007669"/>
    <property type="project" value="InterPro"/>
</dbReference>
<name>A0A6S6QLV1_9HYPH</name>
<dbReference type="SMART" id="SM00530">
    <property type="entry name" value="HTH_XRE"/>
    <property type="match status" value="1"/>
</dbReference>
<dbReference type="SUPFAM" id="SSF47413">
    <property type="entry name" value="lambda repressor-like DNA-binding domains"/>
    <property type="match status" value="1"/>
</dbReference>
<dbReference type="Gene3D" id="1.10.260.40">
    <property type="entry name" value="lambda repressor-like DNA-binding domains"/>
    <property type="match status" value="1"/>
</dbReference>
<dbReference type="InterPro" id="IPR001387">
    <property type="entry name" value="Cro/C1-type_HTH"/>
</dbReference>
<reference evidence="2 3" key="1">
    <citation type="submission" date="2020-08" db="EMBL/GenBank/DDBJ databases">
        <title>Genome sequence of Rhizobiales bacterium strain IZ6.</title>
        <authorList>
            <person name="Nakai R."/>
            <person name="Naganuma T."/>
        </authorList>
    </citation>
    <scope>NUCLEOTIDE SEQUENCE [LARGE SCALE GENOMIC DNA]</scope>
    <source>
        <strain evidence="2 3">IZ6</strain>
    </source>
</reference>
<evidence type="ECO:0000313" key="3">
    <source>
        <dbReference type="Proteomes" id="UP000515317"/>
    </source>
</evidence>
<feature type="domain" description="HTH cro/C1-type" evidence="1">
    <location>
        <begin position="19"/>
        <end position="73"/>
    </location>
</feature>
<dbReference type="KEGG" id="tso:IZ6_10510"/>
<dbReference type="RefSeq" id="WP_222876949.1">
    <property type="nucleotide sequence ID" value="NZ_AP023361.1"/>
</dbReference>
<dbReference type="Pfam" id="PF01381">
    <property type="entry name" value="HTH_3"/>
    <property type="match status" value="1"/>
</dbReference>
<dbReference type="CDD" id="cd00093">
    <property type="entry name" value="HTH_XRE"/>
    <property type="match status" value="1"/>
</dbReference>
<dbReference type="EMBL" id="AP023361">
    <property type="protein sequence ID" value="BCJ90316.1"/>
    <property type="molecule type" value="Genomic_DNA"/>
</dbReference>
<gene>
    <name evidence="2" type="ORF">IZ6_10510</name>
</gene>
<accession>A0A6S6QLV1</accession>
<dbReference type="AlphaFoldDB" id="A0A6S6QLV1"/>